<comment type="caution">
    <text evidence="2">The sequence shown here is derived from an EMBL/GenBank/DDBJ whole genome shotgun (WGS) entry which is preliminary data.</text>
</comment>
<feature type="transmembrane region" description="Helical" evidence="1">
    <location>
        <begin position="12"/>
        <end position="28"/>
    </location>
</feature>
<feature type="transmembrane region" description="Helical" evidence="1">
    <location>
        <begin position="40"/>
        <end position="61"/>
    </location>
</feature>
<evidence type="ECO:0000256" key="1">
    <source>
        <dbReference type="SAM" id="Phobius"/>
    </source>
</evidence>
<evidence type="ECO:0000313" key="3">
    <source>
        <dbReference type="Proteomes" id="UP001501624"/>
    </source>
</evidence>
<keyword evidence="1" id="KW-0812">Transmembrane</keyword>
<dbReference type="RefSeq" id="WP_237339841.1">
    <property type="nucleotide sequence ID" value="NZ_BAABCM010000027.1"/>
</dbReference>
<dbReference type="Proteomes" id="UP001501624">
    <property type="component" value="Unassembled WGS sequence"/>
</dbReference>
<evidence type="ECO:0000313" key="2">
    <source>
        <dbReference type="EMBL" id="GAA3857543.1"/>
    </source>
</evidence>
<keyword evidence="1" id="KW-0472">Membrane</keyword>
<keyword evidence="3" id="KW-1185">Reference proteome</keyword>
<keyword evidence="1" id="KW-1133">Transmembrane helix</keyword>
<organism evidence="2 3">
    <name type="scientific">Amycolatopsis tucumanensis</name>
    <dbReference type="NCBI Taxonomy" id="401106"/>
    <lineage>
        <taxon>Bacteria</taxon>
        <taxon>Bacillati</taxon>
        <taxon>Actinomycetota</taxon>
        <taxon>Actinomycetes</taxon>
        <taxon>Pseudonocardiales</taxon>
        <taxon>Pseudonocardiaceae</taxon>
        <taxon>Amycolatopsis</taxon>
    </lineage>
</organism>
<protein>
    <submittedName>
        <fullName evidence="2">Uncharacterized protein</fullName>
    </submittedName>
</protein>
<reference evidence="3" key="1">
    <citation type="journal article" date="2019" name="Int. J. Syst. Evol. Microbiol.">
        <title>The Global Catalogue of Microorganisms (GCM) 10K type strain sequencing project: providing services to taxonomists for standard genome sequencing and annotation.</title>
        <authorList>
            <consortium name="The Broad Institute Genomics Platform"/>
            <consortium name="The Broad Institute Genome Sequencing Center for Infectious Disease"/>
            <person name="Wu L."/>
            <person name="Ma J."/>
        </authorList>
    </citation>
    <scope>NUCLEOTIDE SEQUENCE [LARGE SCALE GENOMIC DNA]</scope>
    <source>
        <strain evidence="3">JCM 17017</strain>
    </source>
</reference>
<accession>A0ABP7JWN5</accession>
<sequence>MNGIDIRRARRWFWALTVIAILAMGGLYRELGAAPGPGTALLMLLAALVLLASSVQAARILTRLAGPPRWPWRRRARP</sequence>
<gene>
    <name evidence="2" type="ORF">GCM10022380_88590</name>
</gene>
<name>A0ABP7JWN5_9PSEU</name>
<dbReference type="EMBL" id="BAABCM010000027">
    <property type="protein sequence ID" value="GAA3857543.1"/>
    <property type="molecule type" value="Genomic_DNA"/>
</dbReference>
<proteinExistence type="predicted"/>